<dbReference type="InterPro" id="IPR054613">
    <property type="entry name" value="Peptidase_S78_dom"/>
</dbReference>
<dbReference type="Pfam" id="PF04586">
    <property type="entry name" value="Peptidase_S78"/>
    <property type="match status" value="1"/>
</dbReference>
<keyword evidence="1" id="KW-1188">Viral release from host cell</keyword>
<evidence type="ECO:0000256" key="2">
    <source>
        <dbReference type="ARBA" id="ARBA00022670"/>
    </source>
</evidence>
<name>A0AA37M6R0_9HYPH</name>
<dbReference type="Proteomes" id="UP001055286">
    <property type="component" value="Unassembled WGS sequence"/>
</dbReference>
<evidence type="ECO:0000259" key="5">
    <source>
        <dbReference type="Pfam" id="PF04586"/>
    </source>
</evidence>
<keyword evidence="3" id="KW-0378">Hydrolase</keyword>
<feature type="domain" description="Prohead serine protease" evidence="5">
    <location>
        <begin position="65"/>
        <end position="187"/>
    </location>
</feature>
<sequence>MIASPAAPGAAGRRTRAATTPRMGPDGFEPGSTATRAATFRAGTYDAASRTVEAVFSTGARVRRWGAYEELAVTPEAIDLTRAADGRMAFLFNHDQDRPIGVVEIARVAGGELGGRLRFADTEDGRLHEGMVARGELSSISVGYRVTAWTLTSVEDDTEIWRADRWELLEVSLVTVPADPRAAVRSTAPDTTPTHRAEAHTEESDVLRRHSPQAGPAPVETQAPEATETRAAAPATPAAPAPVPSPAPAPAPVPAVDTEALVRAERTRQAEIREIGRRSGMADDAVTAALDGGHAVEAFRARAFEFMASRADATQNRIGHARAAFGGQDETETRRRAMTDALVARLARHGGDRAAEIPAHARAYGEMGVAEMAAECIGYRGDLRTSRQVTEVMERAFHTVSDFPGIFIDALNVRLLARYRLAQPTYRMFAAPYTATDFRPTYVVRAGDFPSLQPVNEAGEIKAGTFSESKEVFRVNPYGVSVNLSRQMIVNDHLGAIDQVLGSVGERVTDWENAQAFATLAANPQLITDGKAVFHAGHNNLAGAGTAIGVDAVGAGRAAMMKQTTLDGMKANFTPKILLTGPDIQTNAEQLFTAITPQITGNAVPESFRRMMPVADANIDGKGWYLFADPAIAPCFVYGYLEGFEGPRLTSEQVFGVQGMKVKLEHDFGLAAIDFRGGYKNPGA</sequence>
<evidence type="ECO:0000256" key="3">
    <source>
        <dbReference type="ARBA" id="ARBA00022801"/>
    </source>
</evidence>
<dbReference type="Pfam" id="PF25209">
    <property type="entry name" value="Phage_capsid_4"/>
    <property type="match status" value="1"/>
</dbReference>
<dbReference type="GO" id="GO:0008233">
    <property type="term" value="F:peptidase activity"/>
    <property type="evidence" value="ECO:0007669"/>
    <property type="project" value="UniProtKB-KW"/>
</dbReference>
<accession>A0AA37M6R0</accession>
<keyword evidence="2" id="KW-0645">Protease</keyword>
<reference evidence="6" key="1">
    <citation type="journal article" date="2016" name="Front. Microbiol.">
        <title>Genome Sequence of the Piezophilic, Mesophilic Sulfate-Reducing Bacterium Desulfovibrio indicus J2T.</title>
        <authorList>
            <person name="Cao J."/>
            <person name="Maignien L."/>
            <person name="Shao Z."/>
            <person name="Alain K."/>
            <person name="Jebbar M."/>
        </authorList>
    </citation>
    <scope>NUCLEOTIDE SEQUENCE</scope>
    <source>
        <strain evidence="6">JCM 32048</strain>
    </source>
</reference>
<gene>
    <name evidence="6" type="ORF">MPEAHAMD_5355</name>
</gene>
<reference evidence="6" key="2">
    <citation type="submission" date="2021-08" db="EMBL/GenBank/DDBJ databases">
        <authorList>
            <person name="Tani A."/>
            <person name="Ola A."/>
            <person name="Ogura Y."/>
            <person name="Katsura K."/>
            <person name="Hayashi T."/>
        </authorList>
    </citation>
    <scope>NUCLEOTIDE SEQUENCE</scope>
    <source>
        <strain evidence="6">JCM 32048</strain>
    </source>
</reference>
<feature type="region of interest" description="Disordered" evidence="4">
    <location>
        <begin position="182"/>
        <end position="252"/>
    </location>
</feature>
<dbReference type="GO" id="GO:0006508">
    <property type="term" value="P:proteolysis"/>
    <property type="evidence" value="ECO:0007669"/>
    <property type="project" value="UniProtKB-KW"/>
</dbReference>
<feature type="compositionally biased region" description="Basic and acidic residues" evidence="4">
    <location>
        <begin position="193"/>
        <end position="208"/>
    </location>
</feature>
<feature type="compositionally biased region" description="Low complexity" evidence="4">
    <location>
        <begin position="1"/>
        <end position="25"/>
    </location>
</feature>
<dbReference type="AlphaFoldDB" id="A0AA37M6R0"/>
<evidence type="ECO:0000313" key="7">
    <source>
        <dbReference type="Proteomes" id="UP001055286"/>
    </source>
</evidence>
<dbReference type="RefSeq" id="WP_238192829.1">
    <property type="nucleotide sequence ID" value="NZ_BPQJ01000035.1"/>
</dbReference>
<organism evidence="6 7">
    <name type="scientific">Methylobacterium frigidaeris</name>
    <dbReference type="NCBI Taxonomy" id="2038277"/>
    <lineage>
        <taxon>Bacteria</taxon>
        <taxon>Pseudomonadati</taxon>
        <taxon>Pseudomonadota</taxon>
        <taxon>Alphaproteobacteria</taxon>
        <taxon>Hyphomicrobiales</taxon>
        <taxon>Methylobacteriaceae</taxon>
        <taxon>Methylobacterium</taxon>
    </lineage>
</organism>
<feature type="region of interest" description="Disordered" evidence="4">
    <location>
        <begin position="1"/>
        <end position="32"/>
    </location>
</feature>
<dbReference type="NCBIfam" id="NF045541">
    <property type="entry name" value="scaf_prot_MCP2"/>
    <property type="match status" value="1"/>
</dbReference>
<protein>
    <recommendedName>
        <fullName evidence="5">Prohead serine protease domain-containing protein</fullName>
    </recommendedName>
</protein>
<proteinExistence type="predicted"/>
<keyword evidence="7" id="KW-1185">Reference proteome</keyword>
<feature type="compositionally biased region" description="Low complexity" evidence="4">
    <location>
        <begin position="223"/>
        <end position="236"/>
    </location>
</feature>
<dbReference type="EMBL" id="BPQJ01000035">
    <property type="protein sequence ID" value="GJD65168.1"/>
    <property type="molecule type" value="Genomic_DNA"/>
</dbReference>
<evidence type="ECO:0000313" key="6">
    <source>
        <dbReference type="EMBL" id="GJD65168.1"/>
    </source>
</evidence>
<evidence type="ECO:0000256" key="1">
    <source>
        <dbReference type="ARBA" id="ARBA00022612"/>
    </source>
</evidence>
<evidence type="ECO:0000256" key="4">
    <source>
        <dbReference type="SAM" id="MobiDB-lite"/>
    </source>
</evidence>
<comment type="caution">
    <text evidence="6">The sequence shown here is derived from an EMBL/GenBank/DDBJ whole genome shotgun (WGS) entry which is preliminary data.</text>
</comment>
<feature type="compositionally biased region" description="Pro residues" evidence="4">
    <location>
        <begin position="237"/>
        <end position="252"/>
    </location>
</feature>